<name>A0A3A1N4Y7_9FLAO</name>
<dbReference type="InterPro" id="IPR013154">
    <property type="entry name" value="ADH-like_N"/>
</dbReference>
<dbReference type="SUPFAM" id="SSF50129">
    <property type="entry name" value="GroES-like"/>
    <property type="match status" value="1"/>
</dbReference>
<dbReference type="Gene3D" id="3.40.50.720">
    <property type="entry name" value="NAD(P)-binding Rossmann-like Domain"/>
    <property type="match status" value="1"/>
</dbReference>
<dbReference type="Gene3D" id="3.90.180.10">
    <property type="entry name" value="Medium-chain alcohol dehydrogenases, catalytic domain"/>
    <property type="match status" value="1"/>
</dbReference>
<dbReference type="PROSITE" id="PS00059">
    <property type="entry name" value="ADH_ZINC"/>
    <property type="match status" value="1"/>
</dbReference>
<dbReference type="PANTHER" id="PTHR11695">
    <property type="entry name" value="ALCOHOL DEHYDROGENASE RELATED"/>
    <property type="match status" value="1"/>
</dbReference>
<gene>
    <name evidence="4" type="ORF">D2V08_14055</name>
</gene>
<organism evidence="4 5">
    <name type="scientific">Flagellimonas lutimaris</name>
    <dbReference type="NCBI Taxonomy" id="475082"/>
    <lineage>
        <taxon>Bacteria</taxon>
        <taxon>Pseudomonadati</taxon>
        <taxon>Bacteroidota</taxon>
        <taxon>Flavobacteriia</taxon>
        <taxon>Flavobacteriales</taxon>
        <taxon>Flavobacteriaceae</taxon>
        <taxon>Flagellimonas</taxon>
    </lineage>
</organism>
<dbReference type="Pfam" id="PF08240">
    <property type="entry name" value="ADH_N"/>
    <property type="match status" value="1"/>
</dbReference>
<dbReference type="EMBL" id="QXFH01000076">
    <property type="protein sequence ID" value="RIV31565.1"/>
    <property type="molecule type" value="Genomic_DNA"/>
</dbReference>
<dbReference type="InterPro" id="IPR020843">
    <property type="entry name" value="ER"/>
</dbReference>
<dbReference type="InterPro" id="IPR036291">
    <property type="entry name" value="NAD(P)-bd_dom_sf"/>
</dbReference>
<reference evidence="4 5" key="1">
    <citation type="submission" date="2018-08" db="EMBL/GenBank/DDBJ databases">
        <title>Proposal of Muricauda 72 sp.nov. and Muricauda NH166 sp.nov., isolated from seawater.</title>
        <authorList>
            <person name="Cheng H."/>
            <person name="Wu Y.-H."/>
            <person name="Guo L.-L."/>
            <person name="Xu X.-W."/>
        </authorList>
    </citation>
    <scope>NUCLEOTIDE SEQUENCE [LARGE SCALE GENOMIC DNA]</scope>
    <source>
        <strain evidence="4 5">KCTC 22173</strain>
    </source>
</reference>
<dbReference type="GO" id="GO:0008270">
    <property type="term" value="F:zinc ion binding"/>
    <property type="evidence" value="ECO:0007669"/>
    <property type="project" value="InterPro"/>
</dbReference>
<dbReference type="InterPro" id="IPR050700">
    <property type="entry name" value="YIM1/Zinc_Alcohol_DH_Fams"/>
</dbReference>
<keyword evidence="5" id="KW-1185">Reference proteome</keyword>
<evidence type="ECO:0000256" key="1">
    <source>
        <dbReference type="ARBA" id="ARBA00023002"/>
    </source>
</evidence>
<evidence type="ECO:0000313" key="5">
    <source>
        <dbReference type="Proteomes" id="UP000266067"/>
    </source>
</evidence>
<dbReference type="PANTHER" id="PTHR11695:SF648">
    <property type="entry name" value="ZINC-BINDING OXIDOREDUCTASE"/>
    <property type="match status" value="1"/>
</dbReference>
<dbReference type="InterPro" id="IPR011032">
    <property type="entry name" value="GroES-like_sf"/>
</dbReference>
<feature type="domain" description="Enoyl reductase (ER)" evidence="3">
    <location>
        <begin position="10"/>
        <end position="302"/>
    </location>
</feature>
<comment type="similarity">
    <text evidence="2">Belongs to the zinc-containing alcohol dehydrogenase family.</text>
</comment>
<evidence type="ECO:0000256" key="2">
    <source>
        <dbReference type="RuleBase" id="RU361277"/>
    </source>
</evidence>
<dbReference type="SMART" id="SM00829">
    <property type="entry name" value="PKS_ER"/>
    <property type="match status" value="1"/>
</dbReference>
<dbReference type="AlphaFoldDB" id="A0A3A1N4Y7"/>
<dbReference type="CDD" id="cd08267">
    <property type="entry name" value="MDR1"/>
    <property type="match status" value="1"/>
</dbReference>
<dbReference type="RefSeq" id="WP_119608791.1">
    <property type="nucleotide sequence ID" value="NZ_QXFH01000076.1"/>
</dbReference>
<dbReference type="GO" id="GO:0016616">
    <property type="term" value="F:oxidoreductase activity, acting on the CH-OH group of donors, NAD or NADP as acceptor"/>
    <property type="evidence" value="ECO:0007669"/>
    <property type="project" value="UniProtKB-ARBA"/>
</dbReference>
<dbReference type="SUPFAM" id="SSF51735">
    <property type="entry name" value="NAD(P)-binding Rossmann-fold domains"/>
    <property type="match status" value="1"/>
</dbReference>
<evidence type="ECO:0000259" key="3">
    <source>
        <dbReference type="SMART" id="SM00829"/>
    </source>
</evidence>
<dbReference type="Proteomes" id="UP000266067">
    <property type="component" value="Unassembled WGS sequence"/>
</dbReference>
<dbReference type="Pfam" id="PF00107">
    <property type="entry name" value="ADH_zinc_N"/>
    <property type="match status" value="1"/>
</dbReference>
<protein>
    <submittedName>
        <fullName evidence="4">NAD(P)-dependent alcohol dehydrogenase</fullName>
    </submittedName>
</protein>
<keyword evidence="2" id="KW-0479">Metal-binding</keyword>
<sequence length="310" mass="34447">MKAYIHEKYGPPQVLKAVEIEKPTPNSNEVLVKVCATTVCAGDVRLRSSDFPFLYWLLARLIFGLFRPKRKILGHEFSGVVEQVGKKVNGFKEGDEVFGTTTMLKKGSYAQYVCVPQKWKHGVLSIKPNNMSHIESAVLPIGAMTALFLLEKGKISGTEEILIYGASGSVGTYAVQLAKNQNARVTGVCSTSNIKMVTNLGAEHVIDYLKEDFTKLAGRFDIFFDAVGKVSKRTARKMLKEKGRFVSVKMMTKEKDVHIKKIKSLVEKGEILPVIDRIYRFDGMVDAHTYVDNGHKKGNVVVLVDKSLSS</sequence>
<dbReference type="InterPro" id="IPR013149">
    <property type="entry name" value="ADH-like_C"/>
</dbReference>
<accession>A0A3A1N4Y7</accession>
<comment type="caution">
    <text evidence="4">The sequence shown here is derived from an EMBL/GenBank/DDBJ whole genome shotgun (WGS) entry which is preliminary data.</text>
</comment>
<keyword evidence="2" id="KW-0862">Zinc</keyword>
<keyword evidence="1" id="KW-0560">Oxidoreductase</keyword>
<dbReference type="InterPro" id="IPR002328">
    <property type="entry name" value="ADH_Zn_CS"/>
</dbReference>
<evidence type="ECO:0000313" key="4">
    <source>
        <dbReference type="EMBL" id="RIV31565.1"/>
    </source>
</evidence>
<proteinExistence type="inferred from homology"/>
<comment type="cofactor">
    <cofactor evidence="2">
        <name>Zn(2+)</name>
        <dbReference type="ChEBI" id="CHEBI:29105"/>
    </cofactor>
</comment>
<dbReference type="OrthoDB" id="9787435at2"/>